<name>A0A6G1IFE6_9PLEO</name>
<gene>
    <name evidence="3" type="ORF">K458DRAFT_447343</name>
</gene>
<keyword evidence="2" id="KW-0812">Transmembrane</keyword>
<feature type="region of interest" description="Disordered" evidence="1">
    <location>
        <begin position="167"/>
        <end position="256"/>
    </location>
</feature>
<feature type="transmembrane region" description="Helical" evidence="2">
    <location>
        <begin position="49"/>
        <end position="68"/>
    </location>
</feature>
<evidence type="ECO:0000313" key="3">
    <source>
        <dbReference type="EMBL" id="KAF2676760.1"/>
    </source>
</evidence>
<feature type="compositionally biased region" description="Polar residues" evidence="1">
    <location>
        <begin position="206"/>
        <end position="227"/>
    </location>
</feature>
<evidence type="ECO:0000313" key="4">
    <source>
        <dbReference type="Proteomes" id="UP000799291"/>
    </source>
</evidence>
<dbReference type="Proteomes" id="UP000799291">
    <property type="component" value="Unassembled WGS sequence"/>
</dbReference>
<feature type="compositionally biased region" description="Basic and acidic residues" evidence="1">
    <location>
        <begin position="189"/>
        <end position="202"/>
    </location>
</feature>
<proteinExistence type="predicted"/>
<dbReference type="OrthoDB" id="3928876at2759"/>
<accession>A0A6G1IFE6</accession>
<dbReference type="Pfam" id="PF16015">
    <property type="entry name" value="Promethin"/>
    <property type="match status" value="1"/>
</dbReference>
<dbReference type="AlphaFoldDB" id="A0A6G1IFE6"/>
<evidence type="ECO:0000256" key="1">
    <source>
        <dbReference type="SAM" id="MobiDB-lite"/>
    </source>
</evidence>
<evidence type="ECO:0000256" key="2">
    <source>
        <dbReference type="SAM" id="Phobius"/>
    </source>
</evidence>
<organism evidence="3 4">
    <name type="scientific">Lentithecium fluviatile CBS 122367</name>
    <dbReference type="NCBI Taxonomy" id="1168545"/>
    <lineage>
        <taxon>Eukaryota</taxon>
        <taxon>Fungi</taxon>
        <taxon>Dikarya</taxon>
        <taxon>Ascomycota</taxon>
        <taxon>Pezizomycotina</taxon>
        <taxon>Dothideomycetes</taxon>
        <taxon>Pleosporomycetidae</taxon>
        <taxon>Pleosporales</taxon>
        <taxon>Massarineae</taxon>
        <taxon>Lentitheciaceae</taxon>
        <taxon>Lentithecium</taxon>
    </lineage>
</organism>
<feature type="transmembrane region" description="Helical" evidence="2">
    <location>
        <begin position="109"/>
        <end position="130"/>
    </location>
</feature>
<reference evidence="3" key="1">
    <citation type="journal article" date="2020" name="Stud. Mycol.">
        <title>101 Dothideomycetes genomes: a test case for predicting lifestyles and emergence of pathogens.</title>
        <authorList>
            <person name="Haridas S."/>
            <person name="Albert R."/>
            <person name="Binder M."/>
            <person name="Bloem J."/>
            <person name="Labutti K."/>
            <person name="Salamov A."/>
            <person name="Andreopoulos B."/>
            <person name="Baker S."/>
            <person name="Barry K."/>
            <person name="Bills G."/>
            <person name="Bluhm B."/>
            <person name="Cannon C."/>
            <person name="Castanera R."/>
            <person name="Culley D."/>
            <person name="Daum C."/>
            <person name="Ezra D."/>
            <person name="Gonzalez J."/>
            <person name="Henrissat B."/>
            <person name="Kuo A."/>
            <person name="Liang C."/>
            <person name="Lipzen A."/>
            <person name="Lutzoni F."/>
            <person name="Magnuson J."/>
            <person name="Mondo S."/>
            <person name="Nolan M."/>
            <person name="Ohm R."/>
            <person name="Pangilinan J."/>
            <person name="Park H.-J."/>
            <person name="Ramirez L."/>
            <person name="Alfaro M."/>
            <person name="Sun H."/>
            <person name="Tritt A."/>
            <person name="Yoshinaga Y."/>
            <person name="Zwiers L.-H."/>
            <person name="Turgeon B."/>
            <person name="Goodwin S."/>
            <person name="Spatafora J."/>
            <person name="Crous P."/>
            <person name="Grigoriev I."/>
        </authorList>
    </citation>
    <scope>NUCLEOTIDE SEQUENCE</scope>
    <source>
        <strain evidence="3">CBS 122367</strain>
    </source>
</reference>
<keyword evidence="2" id="KW-1133">Transmembrane helix</keyword>
<feature type="transmembrane region" description="Helical" evidence="2">
    <location>
        <begin position="75"/>
        <end position="103"/>
    </location>
</feature>
<sequence>MSAILNSIQGIAGKLQGTFQSVLDRIFPPEQRAEMLGKLQAFAINNPKLAAFLTAQIAFTGLPLLLFFTFSLTVFLFSLIAALLIGIVAALLFTVFMVGVALVVVLPTVFLTTFTASFFYLWGMGGYYLLKWFNEGDAPAPQGSAIGDKINNLTGGRMSWLMEGARKKQDDRHTGVDQTPKVHGSESNGKYEKPKSNGHTDEATEQAKQAANQAETAKISATEQVDSAQKRVGNTTGGATNAAGMAKGALGGATGV</sequence>
<keyword evidence="4" id="KW-1185">Reference proteome</keyword>
<keyword evidence="2" id="KW-0472">Membrane</keyword>
<protein>
    <submittedName>
        <fullName evidence="3">Uncharacterized protein</fullName>
    </submittedName>
</protein>
<dbReference type="EMBL" id="MU005630">
    <property type="protein sequence ID" value="KAF2676760.1"/>
    <property type="molecule type" value="Genomic_DNA"/>
</dbReference>
<feature type="compositionally biased region" description="Low complexity" evidence="1">
    <location>
        <begin position="233"/>
        <end position="248"/>
    </location>
</feature>